<name>A0A915YR50_9GLOM</name>
<dbReference type="PANTHER" id="PTHR46481">
    <property type="entry name" value="ZINC FINGER BED DOMAIN-CONTAINING PROTEIN 4"/>
    <property type="match status" value="1"/>
</dbReference>
<evidence type="ECO:0000259" key="6">
    <source>
        <dbReference type="Pfam" id="PF05699"/>
    </source>
</evidence>
<evidence type="ECO:0000256" key="1">
    <source>
        <dbReference type="ARBA" id="ARBA00004123"/>
    </source>
</evidence>
<dbReference type="InterPro" id="IPR008906">
    <property type="entry name" value="HATC_C_dom"/>
</dbReference>
<evidence type="ECO:0000256" key="5">
    <source>
        <dbReference type="ARBA" id="ARBA00023242"/>
    </source>
</evidence>
<protein>
    <recommendedName>
        <fullName evidence="6">HAT C-terminal dimerisation domain-containing protein</fullName>
    </recommendedName>
</protein>
<accession>A0A915YR50</accession>
<dbReference type="EMBL" id="CAGKOT010000002">
    <property type="protein sequence ID" value="CAB5313578.1"/>
    <property type="molecule type" value="Genomic_DNA"/>
</dbReference>
<evidence type="ECO:0000313" key="8">
    <source>
        <dbReference type="Proteomes" id="UP000684084"/>
    </source>
</evidence>
<comment type="subcellular location">
    <subcellularLocation>
        <location evidence="1">Nucleus</location>
    </subcellularLocation>
</comment>
<comment type="caution">
    <text evidence="7">The sequence shown here is derived from an EMBL/GenBank/DDBJ whole genome shotgun (WGS) entry which is preliminary data.</text>
</comment>
<keyword evidence="4" id="KW-0862">Zinc</keyword>
<dbReference type="Pfam" id="PF05699">
    <property type="entry name" value="Dimer_Tnp_hAT"/>
    <property type="match status" value="1"/>
</dbReference>
<evidence type="ECO:0000256" key="2">
    <source>
        <dbReference type="ARBA" id="ARBA00022723"/>
    </source>
</evidence>
<dbReference type="Proteomes" id="UP000684084">
    <property type="component" value="Unassembled WGS sequence"/>
</dbReference>
<evidence type="ECO:0000256" key="3">
    <source>
        <dbReference type="ARBA" id="ARBA00022771"/>
    </source>
</evidence>
<keyword evidence="5" id="KW-0539">Nucleus</keyword>
<evidence type="ECO:0000313" key="7">
    <source>
        <dbReference type="EMBL" id="CAB5313578.1"/>
    </source>
</evidence>
<reference evidence="7" key="1">
    <citation type="submission" date="2020-05" db="EMBL/GenBank/DDBJ databases">
        <authorList>
            <person name="Rincon C."/>
            <person name="Sanders R I."/>
            <person name="Robbins C."/>
            <person name="Chaturvedi A."/>
        </authorList>
    </citation>
    <scope>NUCLEOTIDE SEQUENCE</scope>
    <source>
        <strain evidence="7">CHB12</strain>
    </source>
</reference>
<dbReference type="OrthoDB" id="2381924at2759"/>
<gene>
    <name evidence="7" type="ORF">CHRIB12_LOCUS1730</name>
</gene>
<organism evidence="7 8">
    <name type="scientific">Rhizophagus irregularis</name>
    <dbReference type="NCBI Taxonomy" id="588596"/>
    <lineage>
        <taxon>Eukaryota</taxon>
        <taxon>Fungi</taxon>
        <taxon>Fungi incertae sedis</taxon>
        <taxon>Mucoromycota</taxon>
        <taxon>Glomeromycotina</taxon>
        <taxon>Glomeromycetes</taxon>
        <taxon>Glomerales</taxon>
        <taxon>Glomeraceae</taxon>
        <taxon>Rhizophagus</taxon>
    </lineage>
</organism>
<dbReference type="VEuPathDB" id="FungiDB:RhiirFUN_013647"/>
<dbReference type="GO" id="GO:0008270">
    <property type="term" value="F:zinc ion binding"/>
    <property type="evidence" value="ECO:0007669"/>
    <property type="project" value="UniProtKB-KW"/>
</dbReference>
<keyword evidence="3" id="KW-0863">Zinc-finger</keyword>
<evidence type="ECO:0000256" key="4">
    <source>
        <dbReference type="ARBA" id="ARBA00022833"/>
    </source>
</evidence>
<dbReference type="AlphaFoldDB" id="A0A915YR50"/>
<sequence length="709" mass="81836">MATTTRSKRKQMEQMTKEAEENLIQEVIEVNESDLDFNTETSHLVIQEESEIDPDYEVENSHVLLQDITTLSVDISNINIDDLEAEFLEISKQSKRPPIKTTRPKTSWVWKFFELNKDNSKALCQISGCSKMLKWCGSPSSLSTHLSGTHGITKDIAMKCNEEELKNSPGSSIIPHNYPVQESLTKNVIGFVVGTVQPLSIVEDPDFIKMINGFDNRYKIPCTKTLKDRISKTFEVGKDTLKNQLTQVEYISLTLDAWSSPAHLPYLGVTAHWITSDFEPYEVLLSIEELPYPHGATEIQEHLIDLFYEWGIESKITAVVTDNGSNVKKACNEIGIGERIPCSAHTLQLSIGKGLDKIKLLVDKCKRLIIFLAGDKKKQQLKESQIHLYRQEILQDDELEKEVENLICLDVIKVNNTRWNSTLYAFQRLIILKSAIAMLKTTLMNNTNLNICKEGEKLEELYPTVYEWKVIKEMIKLLSPFEAATRLLSGVKYPTIGFTYPCICNLKDRLETDFTSLETMDAKHCRNAMLEDLTLRWNYPQELCLKGSFFDPRFKSLDFINSQEECNNIVNQLKEEFMIFKHNEQSDISIISEKNTDELRTEMASFWKKKNTKVAPIKDEFQHYFDVAELPALEEYDPYLWWSTNKNQYPVLHKLAMKYLSIPATSVPSERLFSDAKNLITPQRTRLNSFIINQLMFLKRNREYIDIYE</sequence>
<dbReference type="InterPro" id="IPR052035">
    <property type="entry name" value="ZnF_BED_domain_contain"/>
</dbReference>
<feature type="domain" description="HAT C-terminal dimerisation" evidence="6">
    <location>
        <begin position="624"/>
        <end position="701"/>
    </location>
</feature>
<dbReference type="PANTHER" id="PTHR46481:SF10">
    <property type="entry name" value="ZINC FINGER BED DOMAIN-CONTAINING PROTEIN 39"/>
    <property type="match status" value="1"/>
</dbReference>
<dbReference type="GO" id="GO:0046983">
    <property type="term" value="F:protein dimerization activity"/>
    <property type="evidence" value="ECO:0007669"/>
    <property type="project" value="InterPro"/>
</dbReference>
<keyword evidence="2" id="KW-0479">Metal-binding</keyword>
<dbReference type="VEuPathDB" id="FungiDB:RhiirFUN_007616"/>
<dbReference type="GO" id="GO:0005634">
    <property type="term" value="C:nucleus"/>
    <property type="evidence" value="ECO:0007669"/>
    <property type="project" value="UniProtKB-SubCell"/>
</dbReference>
<proteinExistence type="predicted"/>